<gene>
    <name evidence="1" type="ORF">JQN84_01510</name>
</gene>
<name>A0ABS2J3T7_9ACTN</name>
<keyword evidence="2" id="KW-1185">Reference proteome</keyword>
<accession>A0ABS2J3T7</accession>
<dbReference type="Proteomes" id="UP000809587">
    <property type="component" value="Unassembled WGS sequence"/>
</dbReference>
<reference evidence="1 2" key="1">
    <citation type="submission" date="2021-02" db="EMBL/GenBank/DDBJ databases">
        <authorList>
            <person name="Lee D.-H."/>
        </authorList>
    </citation>
    <scope>NUCLEOTIDE SEQUENCE [LARGE SCALE GENOMIC DNA]</scope>
    <source>
        <strain evidence="1 2">MMS20-R2-29</strain>
    </source>
</reference>
<protein>
    <submittedName>
        <fullName evidence="1">Uncharacterized protein</fullName>
    </submittedName>
</protein>
<evidence type="ECO:0000313" key="2">
    <source>
        <dbReference type="Proteomes" id="UP000809587"/>
    </source>
</evidence>
<organism evidence="1 2">
    <name type="scientific">Micromonospora humidisoli</name>
    <dbReference type="NCBI Taxonomy" id="2807622"/>
    <lineage>
        <taxon>Bacteria</taxon>
        <taxon>Bacillati</taxon>
        <taxon>Actinomycetota</taxon>
        <taxon>Actinomycetes</taxon>
        <taxon>Micromonosporales</taxon>
        <taxon>Micromonosporaceae</taxon>
        <taxon>Micromonospora</taxon>
    </lineage>
</organism>
<comment type="caution">
    <text evidence="1">The sequence shown here is derived from an EMBL/GenBank/DDBJ whole genome shotgun (WGS) entry which is preliminary data.</text>
</comment>
<evidence type="ECO:0000313" key="1">
    <source>
        <dbReference type="EMBL" id="MBM7081227.1"/>
    </source>
</evidence>
<dbReference type="RefSeq" id="WP_204956605.1">
    <property type="nucleotide sequence ID" value="NZ_JAFEUO010000001.1"/>
</dbReference>
<proteinExistence type="predicted"/>
<dbReference type="EMBL" id="JAFEUO010000001">
    <property type="protein sequence ID" value="MBM7081227.1"/>
    <property type="molecule type" value="Genomic_DNA"/>
</dbReference>
<sequence>MSTLPAPKNYLMFLPFAVKSEATIRDIFVIADPWGGPLVAGFKGTDIRGAEKLTLVYESPLAWIRTTARIGKFEHELLHMQRFATDHKIATGEELYEAIVEGGDPPDLLAHHRGGRFGWELTAFTVSQRRQAQALFFKVASEVAQQQRHRVGHLSGFQVYMWFGAAEDVASLPFRDHDSAAHDRLIEALVAFRPDRQSSLFEGDAPPLVLDTSSIVRTVDDVSFYAMPLMGSAPASGLYAMTGMNLGLAFQSDHDISDEWARLQAHVSRKDEPGTDGLLISVGAPDRMGRCFLSEELLAGEMLQSPRPITASHLSTVILHFWSTGRAFELLGNEPFQRWPELYQGFVPSAHPFVREAQA</sequence>